<evidence type="ECO:0000256" key="6">
    <source>
        <dbReference type="ARBA" id="ARBA00023015"/>
    </source>
</evidence>
<keyword evidence="8" id="KW-0539">Nucleus</keyword>
<dbReference type="SUPFAM" id="SSF57667">
    <property type="entry name" value="beta-beta-alpha zinc fingers"/>
    <property type="match status" value="4"/>
</dbReference>
<feature type="compositionally biased region" description="Basic and acidic residues" evidence="10">
    <location>
        <begin position="370"/>
        <end position="379"/>
    </location>
</feature>
<dbReference type="AlphaFoldDB" id="A0A5C3KTA3"/>
<dbReference type="InterPro" id="IPR036236">
    <property type="entry name" value="Znf_C2H2_sf"/>
</dbReference>
<protein>
    <submittedName>
        <fullName evidence="12">Transcription factor iiia</fullName>
    </submittedName>
</protein>
<dbReference type="GO" id="GO:0000978">
    <property type="term" value="F:RNA polymerase II cis-regulatory region sequence-specific DNA binding"/>
    <property type="evidence" value="ECO:0007669"/>
    <property type="project" value="UniProtKB-ARBA"/>
</dbReference>
<comment type="subcellular location">
    <subcellularLocation>
        <location evidence="1">Nucleus</location>
    </subcellularLocation>
</comment>
<dbReference type="GO" id="GO:0005634">
    <property type="term" value="C:nucleus"/>
    <property type="evidence" value="ECO:0007669"/>
    <property type="project" value="UniProtKB-SubCell"/>
</dbReference>
<dbReference type="PANTHER" id="PTHR46179:SF13">
    <property type="entry name" value="C2H2-TYPE DOMAIN-CONTAINING PROTEIN"/>
    <property type="match status" value="1"/>
</dbReference>
<feature type="region of interest" description="Disordered" evidence="10">
    <location>
        <begin position="368"/>
        <end position="398"/>
    </location>
</feature>
<dbReference type="PROSITE" id="PS50157">
    <property type="entry name" value="ZINC_FINGER_C2H2_2"/>
    <property type="match status" value="7"/>
</dbReference>
<accession>A0A5C3KTA3</accession>
<name>A0A5C3KTA3_COPMA</name>
<dbReference type="PANTHER" id="PTHR46179">
    <property type="entry name" value="ZINC FINGER PROTEIN"/>
    <property type="match status" value="1"/>
</dbReference>
<evidence type="ECO:0000313" key="12">
    <source>
        <dbReference type="EMBL" id="TFK23684.1"/>
    </source>
</evidence>
<evidence type="ECO:0000313" key="13">
    <source>
        <dbReference type="Proteomes" id="UP000307440"/>
    </source>
</evidence>
<feature type="domain" description="C2H2-type" evidence="11">
    <location>
        <begin position="156"/>
        <end position="186"/>
    </location>
</feature>
<dbReference type="Gene3D" id="3.30.160.60">
    <property type="entry name" value="Classic Zinc Finger"/>
    <property type="match status" value="6"/>
</dbReference>
<evidence type="ECO:0000256" key="7">
    <source>
        <dbReference type="ARBA" id="ARBA00023163"/>
    </source>
</evidence>
<feature type="region of interest" description="Disordered" evidence="10">
    <location>
        <begin position="279"/>
        <end position="312"/>
    </location>
</feature>
<evidence type="ECO:0000259" key="11">
    <source>
        <dbReference type="PROSITE" id="PS50157"/>
    </source>
</evidence>
<reference evidence="12 13" key="1">
    <citation type="journal article" date="2019" name="Nat. Ecol. Evol.">
        <title>Megaphylogeny resolves global patterns of mushroom evolution.</title>
        <authorList>
            <person name="Varga T."/>
            <person name="Krizsan K."/>
            <person name="Foldi C."/>
            <person name="Dima B."/>
            <person name="Sanchez-Garcia M."/>
            <person name="Sanchez-Ramirez S."/>
            <person name="Szollosi G.J."/>
            <person name="Szarkandi J.G."/>
            <person name="Papp V."/>
            <person name="Albert L."/>
            <person name="Andreopoulos W."/>
            <person name="Angelini C."/>
            <person name="Antonin V."/>
            <person name="Barry K.W."/>
            <person name="Bougher N.L."/>
            <person name="Buchanan P."/>
            <person name="Buyck B."/>
            <person name="Bense V."/>
            <person name="Catcheside P."/>
            <person name="Chovatia M."/>
            <person name="Cooper J."/>
            <person name="Damon W."/>
            <person name="Desjardin D."/>
            <person name="Finy P."/>
            <person name="Geml J."/>
            <person name="Haridas S."/>
            <person name="Hughes K."/>
            <person name="Justo A."/>
            <person name="Karasinski D."/>
            <person name="Kautmanova I."/>
            <person name="Kiss B."/>
            <person name="Kocsube S."/>
            <person name="Kotiranta H."/>
            <person name="LaButti K.M."/>
            <person name="Lechner B.E."/>
            <person name="Liimatainen K."/>
            <person name="Lipzen A."/>
            <person name="Lukacs Z."/>
            <person name="Mihaltcheva S."/>
            <person name="Morgado L.N."/>
            <person name="Niskanen T."/>
            <person name="Noordeloos M.E."/>
            <person name="Ohm R.A."/>
            <person name="Ortiz-Santana B."/>
            <person name="Ovrebo C."/>
            <person name="Racz N."/>
            <person name="Riley R."/>
            <person name="Savchenko A."/>
            <person name="Shiryaev A."/>
            <person name="Soop K."/>
            <person name="Spirin V."/>
            <person name="Szebenyi C."/>
            <person name="Tomsovsky M."/>
            <person name="Tulloss R.E."/>
            <person name="Uehling J."/>
            <person name="Grigoriev I.V."/>
            <person name="Vagvolgyi C."/>
            <person name="Papp T."/>
            <person name="Martin F.M."/>
            <person name="Miettinen O."/>
            <person name="Hibbett D.S."/>
            <person name="Nagy L.G."/>
        </authorList>
    </citation>
    <scope>NUCLEOTIDE SEQUENCE [LARGE SCALE GENOMIC DNA]</scope>
    <source>
        <strain evidence="12 13">CBS 121175</strain>
    </source>
</reference>
<dbReference type="Proteomes" id="UP000307440">
    <property type="component" value="Unassembled WGS sequence"/>
</dbReference>
<keyword evidence="13" id="KW-1185">Reference proteome</keyword>
<feature type="domain" description="C2H2-type" evidence="11">
    <location>
        <begin position="66"/>
        <end position="95"/>
    </location>
</feature>
<feature type="domain" description="C2H2-type" evidence="11">
    <location>
        <begin position="126"/>
        <end position="155"/>
    </location>
</feature>
<evidence type="ECO:0000256" key="9">
    <source>
        <dbReference type="PROSITE-ProRule" id="PRU00042"/>
    </source>
</evidence>
<dbReference type="FunFam" id="3.30.160.60:FF:000072">
    <property type="entry name" value="zinc finger protein 143 isoform X1"/>
    <property type="match status" value="1"/>
</dbReference>
<keyword evidence="7" id="KW-0804">Transcription</keyword>
<feature type="domain" description="C2H2-type" evidence="11">
    <location>
        <begin position="346"/>
        <end position="374"/>
    </location>
</feature>
<keyword evidence="5" id="KW-0862">Zinc</keyword>
<organism evidence="12 13">
    <name type="scientific">Coprinopsis marcescibilis</name>
    <name type="common">Agaric fungus</name>
    <name type="synonym">Psathyrella marcescibilis</name>
    <dbReference type="NCBI Taxonomy" id="230819"/>
    <lineage>
        <taxon>Eukaryota</taxon>
        <taxon>Fungi</taxon>
        <taxon>Dikarya</taxon>
        <taxon>Basidiomycota</taxon>
        <taxon>Agaricomycotina</taxon>
        <taxon>Agaricomycetes</taxon>
        <taxon>Agaricomycetidae</taxon>
        <taxon>Agaricales</taxon>
        <taxon>Agaricineae</taxon>
        <taxon>Psathyrellaceae</taxon>
        <taxon>Coprinopsis</taxon>
    </lineage>
</organism>
<dbReference type="GO" id="GO:0008270">
    <property type="term" value="F:zinc ion binding"/>
    <property type="evidence" value="ECO:0007669"/>
    <property type="project" value="UniProtKB-KW"/>
</dbReference>
<evidence type="ECO:0000256" key="2">
    <source>
        <dbReference type="ARBA" id="ARBA00022723"/>
    </source>
</evidence>
<gene>
    <name evidence="12" type="ORF">FA15DRAFT_687804</name>
</gene>
<proteinExistence type="predicted"/>
<dbReference type="GO" id="GO:0000981">
    <property type="term" value="F:DNA-binding transcription factor activity, RNA polymerase II-specific"/>
    <property type="evidence" value="ECO:0007669"/>
    <property type="project" value="UniProtKB-ARBA"/>
</dbReference>
<dbReference type="SMART" id="SM00355">
    <property type="entry name" value="ZnF_C2H2"/>
    <property type="match status" value="10"/>
</dbReference>
<dbReference type="InterPro" id="IPR013087">
    <property type="entry name" value="Znf_C2H2_type"/>
</dbReference>
<dbReference type="FunFam" id="3.30.160.60:FF:001102">
    <property type="entry name" value="Transcription factor IIIA"/>
    <property type="match status" value="1"/>
</dbReference>
<dbReference type="OrthoDB" id="427030at2759"/>
<keyword evidence="4 9" id="KW-0863">Zinc-finger</keyword>
<dbReference type="EMBL" id="ML210214">
    <property type="protein sequence ID" value="TFK23684.1"/>
    <property type="molecule type" value="Genomic_DNA"/>
</dbReference>
<dbReference type="InterPro" id="IPR051061">
    <property type="entry name" value="Zinc_finger_trans_reg"/>
</dbReference>
<feature type="domain" description="C2H2-type" evidence="11">
    <location>
        <begin position="96"/>
        <end position="123"/>
    </location>
</feature>
<feature type="region of interest" description="Disordered" evidence="10">
    <location>
        <begin position="29"/>
        <end position="51"/>
    </location>
</feature>
<evidence type="ECO:0000256" key="3">
    <source>
        <dbReference type="ARBA" id="ARBA00022737"/>
    </source>
</evidence>
<evidence type="ECO:0000256" key="4">
    <source>
        <dbReference type="ARBA" id="ARBA00022771"/>
    </source>
</evidence>
<keyword evidence="2" id="KW-0479">Metal-binding</keyword>
<feature type="compositionally biased region" description="Basic and acidic residues" evidence="10">
    <location>
        <begin position="279"/>
        <end position="292"/>
    </location>
</feature>
<evidence type="ECO:0000256" key="8">
    <source>
        <dbReference type="ARBA" id="ARBA00023242"/>
    </source>
</evidence>
<dbReference type="FunFam" id="3.30.160.60:FF:000446">
    <property type="entry name" value="Zinc finger protein"/>
    <property type="match status" value="1"/>
</dbReference>
<evidence type="ECO:0000256" key="1">
    <source>
        <dbReference type="ARBA" id="ARBA00004123"/>
    </source>
</evidence>
<evidence type="ECO:0000256" key="5">
    <source>
        <dbReference type="ARBA" id="ARBA00022833"/>
    </source>
</evidence>
<dbReference type="PROSITE" id="PS00028">
    <property type="entry name" value="ZINC_FINGER_C2H2_1"/>
    <property type="match status" value="7"/>
</dbReference>
<sequence length="484" mass="55450">MPMATQVQTLTVLGKRKTSPPYRGILRAVATSNSSSSEQSDDYNPEKDSKPIIINGKISKYTKKRYQCTHTGCDKAYTKPSRLEEHERTHTGQRPYICETCKKAYLRESHLHAHTRSHLPEEHRPLACQIEGCGKRFWTSQHLKAHLDWHSGAKPFLCTHDSCTEAFSKHHQLRTHICQTHAPEGTKPYICDREGCSKSFNTNQHLKTHKKTHDPERYTCVYATCLATADQTPNYFPTWSALQTHIRKEHPPKCTYPDCQERTFASQKGLRAHLKLHEERDLESEMRRHIESDADDEPQPLSKKQRRGGEIGRDFKCDEDGCEKDFKSKKALDTHKKVTHLGRRDFACFECGKTFGYKHLLQRHTAKVHVSSDHMHDSTSDEESETPRPDQPAHTSKIDLITGKAYATRAESRMSRGRAFGCPFPDFDGILSSPLPGSSNHQPRCSACFTRLYDLRRHLESSHDVQVEKDDLTAWISARHGLEK</sequence>
<feature type="domain" description="C2H2-type" evidence="11">
    <location>
        <begin position="189"/>
        <end position="218"/>
    </location>
</feature>
<dbReference type="Pfam" id="PF00096">
    <property type="entry name" value="zf-C2H2"/>
    <property type="match status" value="3"/>
</dbReference>
<dbReference type="STRING" id="230819.A0A5C3KTA3"/>
<keyword evidence="3" id="KW-0677">Repeat</keyword>
<feature type="domain" description="C2H2-type" evidence="11">
    <location>
        <begin position="315"/>
        <end position="345"/>
    </location>
</feature>
<evidence type="ECO:0000256" key="10">
    <source>
        <dbReference type="SAM" id="MobiDB-lite"/>
    </source>
</evidence>
<keyword evidence="6" id="KW-0805">Transcription regulation</keyword>